<dbReference type="SMART" id="SM00347">
    <property type="entry name" value="HTH_MARR"/>
    <property type="match status" value="1"/>
</dbReference>
<dbReference type="EMBL" id="AP025628">
    <property type="protein sequence ID" value="BDG61250.1"/>
    <property type="molecule type" value="Genomic_DNA"/>
</dbReference>
<dbReference type="GO" id="GO:0006950">
    <property type="term" value="P:response to stress"/>
    <property type="evidence" value="ECO:0007669"/>
    <property type="project" value="TreeGrafter"/>
</dbReference>
<proteinExistence type="predicted"/>
<sequence>MEQIIRLIGAIQRAQENQIDRFAQANWNLTSGQLRLILSLIPGRAHRTLELARRLYTDPGTVSGLLHRLTRKGLVTCRQSNRDRRVQLVSLTPAGERIRAEYQRRSRRELAPYRYAAMLSQEERHQLLDCLTRYAAHLMGEEEAQSFLQLVEEVTRFEGPESSENVEKIS</sequence>
<feature type="domain" description="HTH marR-type" evidence="1">
    <location>
        <begin position="1"/>
        <end position="136"/>
    </location>
</feature>
<evidence type="ECO:0000313" key="3">
    <source>
        <dbReference type="Proteomes" id="UP001163687"/>
    </source>
</evidence>
<evidence type="ECO:0000259" key="1">
    <source>
        <dbReference type="PROSITE" id="PS50995"/>
    </source>
</evidence>
<keyword evidence="3" id="KW-1185">Reference proteome</keyword>
<dbReference type="PANTHER" id="PTHR33164:SF43">
    <property type="entry name" value="HTH-TYPE TRANSCRIPTIONAL REPRESSOR YETL"/>
    <property type="match status" value="1"/>
</dbReference>
<dbReference type="SUPFAM" id="SSF46785">
    <property type="entry name" value="Winged helix' DNA-binding domain"/>
    <property type="match status" value="1"/>
</dbReference>
<dbReference type="Proteomes" id="UP001163687">
    <property type="component" value="Chromosome"/>
</dbReference>
<dbReference type="PROSITE" id="PS50995">
    <property type="entry name" value="HTH_MARR_2"/>
    <property type="match status" value="1"/>
</dbReference>
<protein>
    <recommendedName>
        <fullName evidence="1">HTH marR-type domain-containing protein</fullName>
    </recommendedName>
</protein>
<reference evidence="2" key="1">
    <citation type="submission" date="2022-03" db="EMBL/GenBank/DDBJ databases">
        <title>Complete genome sequence of Caldinitratiruptor microaerophilus.</title>
        <authorList>
            <person name="Mukaiyama R."/>
            <person name="Nishiyama T."/>
            <person name="Ueda K."/>
        </authorList>
    </citation>
    <scope>NUCLEOTIDE SEQUENCE</scope>
    <source>
        <strain evidence="2">JCM 16183</strain>
    </source>
</reference>
<dbReference type="KEGG" id="cmic:caldi_23400"/>
<dbReference type="InterPro" id="IPR000835">
    <property type="entry name" value="HTH_MarR-typ"/>
</dbReference>
<dbReference type="PANTHER" id="PTHR33164">
    <property type="entry name" value="TRANSCRIPTIONAL REGULATOR, MARR FAMILY"/>
    <property type="match status" value="1"/>
</dbReference>
<dbReference type="Gene3D" id="1.10.10.10">
    <property type="entry name" value="Winged helix-like DNA-binding domain superfamily/Winged helix DNA-binding domain"/>
    <property type="match status" value="1"/>
</dbReference>
<name>A0AA35G8P6_9FIRM</name>
<gene>
    <name evidence="2" type="ORF">caldi_23400</name>
</gene>
<dbReference type="Pfam" id="PF01047">
    <property type="entry name" value="MarR"/>
    <property type="match status" value="1"/>
</dbReference>
<dbReference type="GO" id="GO:0003700">
    <property type="term" value="F:DNA-binding transcription factor activity"/>
    <property type="evidence" value="ECO:0007669"/>
    <property type="project" value="InterPro"/>
</dbReference>
<dbReference type="InterPro" id="IPR036388">
    <property type="entry name" value="WH-like_DNA-bd_sf"/>
</dbReference>
<organism evidence="2 3">
    <name type="scientific">Caldinitratiruptor microaerophilus</name>
    <dbReference type="NCBI Taxonomy" id="671077"/>
    <lineage>
        <taxon>Bacteria</taxon>
        <taxon>Bacillati</taxon>
        <taxon>Bacillota</taxon>
        <taxon>Clostridia</taxon>
        <taxon>Eubacteriales</taxon>
        <taxon>Symbiobacteriaceae</taxon>
        <taxon>Caldinitratiruptor</taxon>
    </lineage>
</organism>
<dbReference type="AlphaFoldDB" id="A0AA35G8P6"/>
<dbReference type="InterPro" id="IPR036390">
    <property type="entry name" value="WH_DNA-bd_sf"/>
</dbReference>
<evidence type="ECO:0000313" key="2">
    <source>
        <dbReference type="EMBL" id="BDG61250.1"/>
    </source>
</evidence>
<accession>A0AA35G8P6</accession>
<dbReference type="InterPro" id="IPR039422">
    <property type="entry name" value="MarR/SlyA-like"/>
</dbReference>